<name>A0ABR7HUH6_9FIRM</name>
<gene>
    <name evidence="2" type="ORF">H8S34_09520</name>
</gene>
<feature type="transmembrane region" description="Helical" evidence="1">
    <location>
        <begin position="12"/>
        <end position="38"/>
    </location>
</feature>
<protein>
    <submittedName>
        <fullName evidence="2">Uncharacterized protein</fullName>
    </submittedName>
</protein>
<keyword evidence="1" id="KW-1133">Transmembrane helix</keyword>
<accession>A0ABR7HUH6</accession>
<dbReference type="RefSeq" id="WP_180956850.1">
    <property type="nucleotide sequence ID" value="NZ_JACOPR010000005.1"/>
</dbReference>
<organism evidence="2 3">
    <name type="scientific">Pseudoflavonifractor hominis</name>
    <dbReference type="NCBI Taxonomy" id="2763059"/>
    <lineage>
        <taxon>Bacteria</taxon>
        <taxon>Bacillati</taxon>
        <taxon>Bacillota</taxon>
        <taxon>Clostridia</taxon>
        <taxon>Eubacteriales</taxon>
        <taxon>Oscillospiraceae</taxon>
        <taxon>Pseudoflavonifractor</taxon>
    </lineage>
</organism>
<keyword evidence="1" id="KW-0812">Transmembrane</keyword>
<sequence length="55" mass="5857">MPQWLNKQTVGWAAGTAVTLALLLYPASLVTLGIGAALGYRGRAWLEKTERSAPS</sequence>
<comment type="caution">
    <text evidence="2">The sequence shown here is derived from an EMBL/GenBank/DDBJ whole genome shotgun (WGS) entry which is preliminary data.</text>
</comment>
<proteinExistence type="predicted"/>
<evidence type="ECO:0000313" key="2">
    <source>
        <dbReference type="EMBL" id="MBC5731066.1"/>
    </source>
</evidence>
<evidence type="ECO:0000256" key="1">
    <source>
        <dbReference type="SAM" id="Phobius"/>
    </source>
</evidence>
<dbReference type="EMBL" id="JACOPR010000005">
    <property type="protein sequence ID" value="MBC5731066.1"/>
    <property type="molecule type" value="Genomic_DNA"/>
</dbReference>
<keyword evidence="3" id="KW-1185">Reference proteome</keyword>
<keyword evidence="1" id="KW-0472">Membrane</keyword>
<dbReference type="Proteomes" id="UP000660021">
    <property type="component" value="Unassembled WGS sequence"/>
</dbReference>
<reference evidence="2 3" key="1">
    <citation type="submission" date="2020-08" db="EMBL/GenBank/DDBJ databases">
        <title>Genome public.</title>
        <authorList>
            <person name="Liu C."/>
            <person name="Sun Q."/>
        </authorList>
    </citation>
    <scope>NUCLEOTIDE SEQUENCE [LARGE SCALE GENOMIC DNA]</scope>
    <source>
        <strain evidence="2 3">New-38</strain>
    </source>
</reference>
<evidence type="ECO:0000313" key="3">
    <source>
        <dbReference type="Proteomes" id="UP000660021"/>
    </source>
</evidence>